<feature type="region of interest" description="Disordered" evidence="1">
    <location>
        <begin position="11"/>
        <end position="51"/>
    </location>
</feature>
<comment type="caution">
    <text evidence="2">The sequence shown here is derived from an EMBL/GenBank/DDBJ whole genome shotgun (WGS) entry which is preliminary data.</text>
</comment>
<feature type="compositionally biased region" description="Pro residues" evidence="1">
    <location>
        <begin position="36"/>
        <end position="47"/>
    </location>
</feature>
<feature type="compositionally biased region" description="Low complexity" evidence="1">
    <location>
        <begin position="80"/>
        <end position="89"/>
    </location>
</feature>
<evidence type="ECO:0000256" key="1">
    <source>
        <dbReference type="SAM" id="MobiDB-lite"/>
    </source>
</evidence>
<dbReference type="Proteomes" id="UP000823388">
    <property type="component" value="Chromosome 2K"/>
</dbReference>
<proteinExistence type="predicted"/>
<feature type="compositionally biased region" description="Basic and acidic residues" evidence="1">
    <location>
        <begin position="102"/>
        <end position="132"/>
    </location>
</feature>
<feature type="region of interest" description="Disordered" evidence="1">
    <location>
        <begin position="72"/>
        <end position="132"/>
    </location>
</feature>
<reference evidence="2" key="1">
    <citation type="submission" date="2020-05" db="EMBL/GenBank/DDBJ databases">
        <title>WGS assembly of Panicum virgatum.</title>
        <authorList>
            <person name="Lovell J.T."/>
            <person name="Jenkins J."/>
            <person name="Shu S."/>
            <person name="Juenger T.E."/>
            <person name="Schmutz J."/>
        </authorList>
    </citation>
    <scope>NUCLEOTIDE SEQUENCE</scope>
    <source>
        <strain evidence="2">AP13</strain>
    </source>
</reference>
<dbReference type="AlphaFoldDB" id="A0A8T0W690"/>
<gene>
    <name evidence="2" type="ORF">PVAP13_2KG382505</name>
</gene>
<evidence type="ECO:0000313" key="2">
    <source>
        <dbReference type="EMBL" id="KAG2644871.1"/>
    </source>
</evidence>
<keyword evidence="3" id="KW-1185">Reference proteome</keyword>
<sequence>MLKFKLGCYNLSRRAPGPRPPHPWTSAAAAATTTTVPPPAALPPPPTATTVVAPGRELAAAPPEGARGRCAAAGVEEAAVDPAVRPRAPSGIHAPVPPPGLRGEKGEGREGGGGGREEEERGRQRGPGEGEW</sequence>
<protein>
    <submittedName>
        <fullName evidence="2">Uncharacterized protein</fullName>
    </submittedName>
</protein>
<accession>A0A8T0W690</accession>
<evidence type="ECO:0000313" key="3">
    <source>
        <dbReference type="Proteomes" id="UP000823388"/>
    </source>
</evidence>
<organism evidence="2 3">
    <name type="scientific">Panicum virgatum</name>
    <name type="common">Blackwell switchgrass</name>
    <dbReference type="NCBI Taxonomy" id="38727"/>
    <lineage>
        <taxon>Eukaryota</taxon>
        <taxon>Viridiplantae</taxon>
        <taxon>Streptophyta</taxon>
        <taxon>Embryophyta</taxon>
        <taxon>Tracheophyta</taxon>
        <taxon>Spermatophyta</taxon>
        <taxon>Magnoliopsida</taxon>
        <taxon>Liliopsida</taxon>
        <taxon>Poales</taxon>
        <taxon>Poaceae</taxon>
        <taxon>PACMAD clade</taxon>
        <taxon>Panicoideae</taxon>
        <taxon>Panicodae</taxon>
        <taxon>Paniceae</taxon>
        <taxon>Panicinae</taxon>
        <taxon>Panicum</taxon>
        <taxon>Panicum sect. Hiantes</taxon>
    </lineage>
</organism>
<dbReference type="EMBL" id="CM029039">
    <property type="protein sequence ID" value="KAG2644871.1"/>
    <property type="molecule type" value="Genomic_DNA"/>
</dbReference>
<feature type="compositionally biased region" description="Low complexity" evidence="1">
    <location>
        <begin position="24"/>
        <end position="35"/>
    </location>
</feature>
<name>A0A8T0W690_PANVG</name>